<evidence type="ECO:0000259" key="8">
    <source>
        <dbReference type="Pfam" id="PF00298"/>
    </source>
</evidence>
<dbReference type="SMART" id="SM00649">
    <property type="entry name" value="RL11"/>
    <property type="match status" value="1"/>
</dbReference>
<dbReference type="InterPro" id="IPR036796">
    <property type="entry name" value="Ribosomal_uL11_N_sf"/>
</dbReference>
<dbReference type="Pfam" id="PF03946">
    <property type="entry name" value="Ribosomal_L11_N"/>
    <property type="match status" value="1"/>
</dbReference>
<comment type="subunit">
    <text evidence="4">Component of the mitochondrial ribosome large subunit (39S) which comprises a 16S rRNA and about 50 distinct proteins.</text>
</comment>
<evidence type="ECO:0000256" key="1">
    <source>
        <dbReference type="ARBA" id="ARBA00010537"/>
    </source>
</evidence>
<keyword evidence="2 7" id="KW-0689">Ribosomal protein</keyword>
<dbReference type="InterPro" id="IPR036769">
    <property type="entry name" value="Ribosomal_uL11_C_sf"/>
</dbReference>
<dbReference type="PANTHER" id="PTHR11661:SF1">
    <property type="entry name" value="LARGE RIBOSOMAL SUBUNIT PROTEIN UL11M"/>
    <property type="match status" value="1"/>
</dbReference>
<evidence type="ECO:0000256" key="3">
    <source>
        <dbReference type="ARBA" id="ARBA00023274"/>
    </source>
</evidence>
<dbReference type="InterPro" id="IPR020784">
    <property type="entry name" value="Ribosomal_uL11_N"/>
</dbReference>
<evidence type="ECO:0000256" key="7">
    <source>
        <dbReference type="RuleBase" id="RU003978"/>
    </source>
</evidence>
<evidence type="ECO:0000256" key="5">
    <source>
        <dbReference type="ARBA" id="ARBA00040104"/>
    </source>
</evidence>
<dbReference type="InterPro" id="IPR020783">
    <property type="entry name" value="Ribosomal_uL11_C"/>
</dbReference>
<sequence length="189" mass="21167">MSKLTKASKKAVTTIARTRVITHIPAQKASPGPPLGSQLGELGVNIGAFVKDFNLKTSIYKPGVPIPCFITLNPDRTHNILMSHPPFEHFLMQAAGIRRGKMKKETVGMLTRKHIYEIAKVKSEDPRLQMIDMEEVVRRACVIAKNIGIKIVDRLDPEEYAEFLKESAQVVEDQLAELKAIKEAKLLRQ</sequence>
<dbReference type="InterPro" id="IPR000911">
    <property type="entry name" value="Ribosomal_uL11"/>
</dbReference>
<gene>
    <name evidence="10" type="primary">RM11</name>
</gene>
<evidence type="ECO:0000256" key="2">
    <source>
        <dbReference type="ARBA" id="ARBA00022980"/>
    </source>
</evidence>
<dbReference type="SUPFAM" id="SSF54747">
    <property type="entry name" value="Ribosomal L11/L12e N-terminal domain"/>
    <property type="match status" value="1"/>
</dbReference>
<accession>C1C193</accession>
<dbReference type="GO" id="GO:0003735">
    <property type="term" value="F:structural constituent of ribosome"/>
    <property type="evidence" value="ECO:0007669"/>
    <property type="project" value="InterPro"/>
</dbReference>
<dbReference type="Gene3D" id="3.30.1550.10">
    <property type="entry name" value="Ribosomal protein L11/L12, N-terminal domain"/>
    <property type="match status" value="1"/>
</dbReference>
<feature type="domain" description="Large ribosomal subunit protein uL11 C-terminal" evidence="8">
    <location>
        <begin position="84"/>
        <end position="151"/>
    </location>
</feature>
<evidence type="ECO:0000313" key="10">
    <source>
        <dbReference type="EMBL" id="ACO15046.1"/>
    </source>
</evidence>
<dbReference type="AlphaFoldDB" id="C1C193"/>
<evidence type="ECO:0000256" key="6">
    <source>
        <dbReference type="ARBA" id="ARBA00041455"/>
    </source>
</evidence>
<proteinExistence type="evidence at transcript level"/>
<evidence type="ECO:0000256" key="4">
    <source>
        <dbReference type="ARBA" id="ARBA00038782"/>
    </source>
</evidence>
<dbReference type="GO" id="GO:0006412">
    <property type="term" value="P:translation"/>
    <property type="evidence" value="ECO:0007669"/>
    <property type="project" value="InterPro"/>
</dbReference>
<dbReference type="Pfam" id="PF00298">
    <property type="entry name" value="Ribosomal_L11"/>
    <property type="match status" value="1"/>
</dbReference>
<dbReference type="CDD" id="cd00349">
    <property type="entry name" value="Ribosomal_L11"/>
    <property type="match status" value="1"/>
</dbReference>
<protein>
    <recommendedName>
        <fullName evidence="5">Large ribosomal subunit protein uL11m</fullName>
    </recommendedName>
    <alternativeName>
        <fullName evidence="6">39S ribosomal protein L11, mitochondrial</fullName>
    </alternativeName>
</protein>
<organism evidence="10">
    <name type="scientific">Caligus clemensi</name>
    <name type="common">Sea louse</name>
    <dbReference type="NCBI Taxonomy" id="344056"/>
    <lineage>
        <taxon>Eukaryota</taxon>
        <taxon>Metazoa</taxon>
        <taxon>Ecdysozoa</taxon>
        <taxon>Arthropoda</taxon>
        <taxon>Crustacea</taxon>
        <taxon>Multicrustacea</taxon>
        <taxon>Hexanauplia</taxon>
        <taxon>Copepoda</taxon>
        <taxon>Siphonostomatoida</taxon>
        <taxon>Caligidae</taxon>
        <taxon>Caligus</taxon>
    </lineage>
</organism>
<reference evidence="10" key="1">
    <citation type="submission" date="2009-03" db="EMBL/GenBank/DDBJ databases">
        <title>Caligus clemensi ESTs and full-length cDNAs.</title>
        <authorList>
            <person name="Yasuike M."/>
            <person name="von Schalburg K."/>
            <person name="Cooper G."/>
            <person name="Leong J."/>
            <person name="Jones S.R.M."/>
            <person name="Koop B.F."/>
        </authorList>
    </citation>
    <scope>NUCLEOTIDE SEQUENCE</scope>
    <source>
        <tissue evidence="10">Whole</tissue>
    </source>
</reference>
<dbReference type="Gene3D" id="1.10.10.250">
    <property type="entry name" value="Ribosomal protein L11, C-terminal domain"/>
    <property type="match status" value="1"/>
</dbReference>
<name>C1C193_CALCM</name>
<dbReference type="EMBL" id="BT080622">
    <property type="protein sequence ID" value="ACO15046.1"/>
    <property type="molecule type" value="mRNA"/>
</dbReference>
<keyword evidence="3 7" id="KW-0687">Ribonucleoprotein</keyword>
<feature type="domain" description="Large ribosomal subunit protein uL11 N-terminal" evidence="9">
    <location>
        <begin position="22"/>
        <end position="77"/>
    </location>
</feature>
<comment type="similarity">
    <text evidence="1 7">Belongs to the universal ribosomal protein uL11 family.</text>
</comment>
<evidence type="ECO:0000259" key="9">
    <source>
        <dbReference type="Pfam" id="PF03946"/>
    </source>
</evidence>
<dbReference type="PANTHER" id="PTHR11661">
    <property type="entry name" value="60S RIBOSOMAL PROTEIN L12"/>
    <property type="match status" value="1"/>
</dbReference>
<dbReference type="GO" id="GO:0005762">
    <property type="term" value="C:mitochondrial large ribosomal subunit"/>
    <property type="evidence" value="ECO:0007669"/>
    <property type="project" value="TreeGrafter"/>
</dbReference>
<dbReference type="HAMAP" id="MF_00736">
    <property type="entry name" value="Ribosomal_uL11"/>
    <property type="match status" value="1"/>
</dbReference>
<dbReference type="SUPFAM" id="SSF46906">
    <property type="entry name" value="Ribosomal protein L11, C-terminal domain"/>
    <property type="match status" value="1"/>
</dbReference>
<dbReference type="GO" id="GO:0070180">
    <property type="term" value="F:large ribosomal subunit rRNA binding"/>
    <property type="evidence" value="ECO:0007669"/>
    <property type="project" value="TreeGrafter"/>
</dbReference>